<dbReference type="RefSeq" id="WP_076878490.1">
    <property type="nucleotide sequence ID" value="NZ_MLCN01000025.1"/>
</dbReference>
<dbReference type="PANTHER" id="PTHR22602:SF0">
    <property type="entry name" value="TRANSFERASE CAF17, MITOCHONDRIAL-RELATED"/>
    <property type="match status" value="1"/>
</dbReference>
<evidence type="ECO:0000313" key="2">
    <source>
        <dbReference type="Proteomes" id="UP000192132"/>
    </source>
</evidence>
<dbReference type="Gene3D" id="2.40.30.160">
    <property type="match status" value="1"/>
</dbReference>
<reference evidence="1 2" key="1">
    <citation type="submission" date="2016-10" db="EMBL/GenBank/DDBJ databases">
        <title>Draft Genome sequence of Alkanindiges sp. strain H1.</title>
        <authorList>
            <person name="Subhash Y."/>
            <person name="Lee S."/>
        </authorList>
    </citation>
    <scope>NUCLEOTIDE SEQUENCE [LARGE SCALE GENOMIC DNA]</scope>
    <source>
        <strain evidence="1 2">H1</strain>
    </source>
</reference>
<dbReference type="InterPro" id="IPR017703">
    <property type="entry name" value="YgfZ/GCV_T_CS"/>
</dbReference>
<dbReference type="OrthoDB" id="9796287at2"/>
<comment type="caution">
    <text evidence="1">The sequence shown here is derived from an EMBL/GenBank/DDBJ whole genome shotgun (WGS) entry which is preliminary data.</text>
</comment>
<dbReference type="NCBIfam" id="TIGR03317">
    <property type="entry name" value="ygfZ_signature"/>
    <property type="match status" value="1"/>
</dbReference>
<dbReference type="InterPro" id="IPR045179">
    <property type="entry name" value="YgfZ/GcvT"/>
</dbReference>
<keyword evidence="2" id="KW-1185">Reference proteome</keyword>
<dbReference type="AlphaFoldDB" id="A0A1S8CU69"/>
<gene>
    <name evidence="1" type="ORF">BKE30_10085</name>
</gene>
<accession>A0A1S8CU69</accession>
<sequence length="246" mass="26911">MSSSASPSFSRLTLQGPDAEKFLQGQVTVNVQALSSDEYRPTAICDLKGRINFGLWLKKYSPESIEVVVADDQRDALHAHIKKYGAFSKFQLDAALPVYPAIVEGKASFSHNDEGVSIEQWQHTAISQGQAWITAQTAGLFQPQELRLHQRGGVDYDKGCYLGQEIIARLWFRAKPKHWLHLISAGIGDVPDAGAELDKDIQVVNAVASTNGWQALVVAKPSALEASIYQVLDLPDGLNGDVGREK</sequence>
<organism evidence="1 2">
    <name type="scientific">Alkanindiges hydrocarboniclasticus</name>
    <dbReference type="NCBI Taxonomy" id="1907941"/>
    <lineage>
        <taxon>Bacteria</taxon>
        <taxon>Pseudomonadati</taxon>
        <taxon>Pseudomonadota</taxon>
        <taxon>Gammaproteobacteria</taxon>
        <taxon>Moraxellales</taxon>
        <taxon>Moraxellaceae</taxon>
        <taxon>Alkanindiges</taxon>
    </lineage>
</organism>
<dbReference type="SUPFAM" id="SSF103025">
    <property type="entry name" value="Folate-binding domain"/>
    <property type="match status" value="1"/>
</dbReference>
<dbReference type="PANTHER" id="PTHR22602">
    <property type="entry name" value="TRANSFERASE CAF17, MITOCHONDRIAL-RELATED"/>
    <property type="match status" value="1"/>
</dbReference>
<proteinExistence type="predicted"/>
<evidence type="ECO:0000313" key="1">
    <source>
        <dbReference type="EMBL" id="ONG39244.1"/>
    </source>
</evidence>
<protein>
    <submittedName>
        <fullName evidence="1">Folate-binding protein YgfZ</fullName>
    </submittedName>
</protein>
<dbReference type="Proteomes" id="UP000192132">
    <property type="component" value="Unassembled WGS sequence"/>
</dbReference>
<dbReference type="EMBL" id="MLCN01000025">
    <property type="protein sequence ID" value="ONG39244.1"/>
    <property type="molecule type" value="Genomic_DNA"/>
</dbReference>
<dbReference type="Gene3D" id="3.30.70.1400">
    <property type="entry name" value="Aminomethyltransferase beta-barrel domains"/>
    <property type="match status" value="1"/>
</dbReference>
<name>A0A1S8CU69_9GAMM</name>
<dbReference type="GO" id="GO:0016226">
    <property type="term" value="P:iron-sulfur cluster assembly"/>
    <property type="evidence" value="ECO:0007669"/>
    <property type="project" value="TreeGrafter"/>
</dbReference>
<dbReference type="STRING" id="1907941.BKE30_10085"/>